<accession>A0A9J6GF05</accession>
<evidence type="ECO:0000256" key="1">
    <source>
        <dbReference type="SAM" id="MobiDB-lite"/>
    </source>
</evidence>
<keyword evidence="3" id="KW-1185">Reference proteome</keyword>
<reference evidence="2 3" key="1">
    <citation type="journal article" date="2020" name="Cell">
        <title>Large-Scale Comparative Analyses of Tick Genomes Elucidate Their Genetic Diversity and Vector Capacities.</title>
        <authorList>
            <consortium name="Tick Genome and Microbiome Consortium (TIGMIC)"/>
            <person name="Jia N."/>
            <person name="Wang J."/>
            <person name="Shi W."/>
            <person name="Du L."/>
            <person name="Sun Y."/>
            <person name="Zhan W."/>
            <person name="Jiang J.F."/>
            <person name="Wang Q."/>
            <person name="Zhang B."/>
            <person name="Ji P."/>
            <person name="Bell-Sakyi L."/>
            <person name="Cui X.M."/>
            <person name="Yuan T.T."/>
            <person name="Jiang B.G."/>
            <person name="Yang W.F."/>
            <person name="Lam T.T."/>
            <person name="Chang Q.C."/>
            <person name="Ding S.J."/>
            <person name="Wang X.J."/>
            <person name="Zhu J.G."/>
            <person name="Ruan X.D."/>
            <person name="Zhao L."/>
            <person name="Wei J.T."/>
            <person name="Ye R.Z."/>
            <person name="Que T.C."/>
            <person name="Du C.H."/>
            <person name="Zhou Y.H."/>
            <person name="Cheng J.X."/>
            <person name="Dai P.F."/>
            <person name="Guo W.B."/>
            <person name="Han X.H."/>
            <person name="Huang E.J."/>
            <person name="Li L.F."/>
            <person name="Wei W."/>
            <person name="Gao Y.C."/>
            <person name="Liu J.Z."/>
            <person name="Shao H.Z."/>
            <person name="Wang X."/>
            <person name="Wang C.C."/>
            <person name="Yang T.C."/>
            <person name="Huo Q.B."/>
            <person name="Li W."/>
            <person name="Chen H.Y."/>
            <person name="Chen S.E."/>
            <person name="Zhou L.G."/>
            <person name="Ni X.B."/>
            <person name="Tian J.H."/>
            <person name="Sheng Y."/>
            <person name="Liu T."/>
            <person name="Pan Y.S."/>
            <person name="Xia L.Y."/>
            <person name="Li J."/>
            <person name="Zhao F."/>
            <person name="Cao W.C."/>
        </authorList>
    </citation>
    <scope>NUCLEOTIDE SEQUENCE [LARGE SCALE GENOMIC DNA]</scope>
    <source>
        <strain evidence="2">HaeL-2018</strain>
    </source>
</reference>
<feature type="compositionally biased region" description="Polar residues" evidence="1">
    <location>
        <begin position="17"/>
        <end position="35"/>
    </location>
</feature>
<comment type="caution">
    <text evidence="2">The sequence shown here is derived from an EMBL/GenBank/DDBJ whole genome shotgun (WGS) entry which is preliminary data.</text>
</comment>
<organism evidence="2 3">
    <name type="scientific">Haemaphysalis longicornis</name>
    <name type="common">Bush tick</name>
    <dbReference type="NCBI Taxonomy" id="44386"/>
    <lineage>
        <taxon>Eukaryota</taxon>
        <taxon>Metazoa</taxon>
        <taxon>Ecdysozoa</taxon>
        <taxon>Arthropoda</taxon>
        <taxon>Chelicerata</taxon>
        <taxon>Arachnida</taxon>
        <taxon>Acari</taxon>
        <taxon>Parasitiformes</taxon>
        <taxon>Ixodida</taxon>
        <taxon>Ixodoidea</taxon>
        <taxon>Ixodidae</taxon>
        <taxon>Haemaphysalinae</taxon>
        <taxon>Haemaphysalis</taxon>
    </lineage>
</organism>
<sequence>MNATTTGAAASEIGESTMPNIPTTSTAPRPTQSQFAVAPSEAHSESSFIKSIAATRKTRKLRAKKLQPSKPACTAPDDIISVTEAEQELKGKHGDGSPTPGPCILNQDGQIEIAYNEKSVPVTPGRSLEYALILCLVIYFVLDISYPHAFGQTLGLLQTVLLQDEEFHRCLMSFKLKALIKQLKPIMKK</sequence>
<dbReference type="EMBL" id="JABSTR010000006">
    <property type="protein sequence ID" value="KAH9373353.1"/>
    <property type="molecule type" value="Genomic_DNA"/>
</dbReference>
<evidence type="ECO:0000313" key="2">
    <source>
        <dbReference type="EMBL" id="KAH9373353.1"/>
    </source>
</evidence>
<dbReference type="AlphaFoldDB" id="A0A9J6GF05"/>
<dbReference type="VEuPathDB" id="VectorBase:HLOH_049258"/>
<dbReference type="Proteomes" id="UP000821853">
    <property type="component" value="Chromosome 4"/>
</dbReference>
<proteinExistence type="predicted"/>
<evidence type="ECO:0000313" key="3">
    <source>
        <dbReference type="Proteomes" id="UP000821853"/>
    </source>
</evidence>
<feature type="region of interest" description="Disordered" evidence="1">
    <location>
        <begin position="1"/>
        <end position="51"/>
    </location>
</feature>
<gene>
    <name evidence="2" type="ORF">HPB48_018406</name>
</gene>
<name>A0A9J6GF05_HAELO</name>
<protein>
    <submittedName>
        <fullName evidence="2">Uncharacterized protein</fullName>
    </submittedName>
</protein>